<sequence length="132" mass="14513">MTDLSEVRALAAELSLSESEVDTAEKVAAMAELKRASLAVDSNDANLTNWLSDEHYAGGVYLTAATMNKRAEIAGKGNMFSALSRSELIARYNRWASQLVERVDRVEGGAAAPEEFLRELARFRDDPIHNEP</sequence>
<keyword evidence="2" id="KW-1185">Reference proteome</keyword>
<proteinExistence type="predicted"/>
<dbReference type="RefSeq" id="WP_191719837.1">
    <property type="nucleotide sequence ID" value="NZ_JACSQP010000010.1"/>
</dbReference>
<dbReference type="Proteomes" id="UP000648352">
    <property type="component" value="Unassembled WGS sequence"/>
</dbReference>
<gene>
    <name evidence="1" type="ORF">H9651_13420</name>
</gene>
<evidence type="ECO:0000313" key="1">
    <source>
        <dbReference type="EMBL" id="MBD7958640.1"/>
    </source>
</evidence>
<name>A0ABR8S5B5_9MICO</name>
<accession>A0ABR8S5B5</accession>
<reference evidence="1 2" key="1">
    <citation type="submission" date="2020-08" db="EMBL/GenBank/DDBJ databases">
        <title>A Genomic Blueprint of the Chicken Gut Microbiome.</title>
        <authorList>
            <person name="Gilroy R."/>
            <person name="Ravi A."/>
            <person name="Getino M."/>
            <person name="Pursley I."/>
            <person name="Horton D.L."/>
            <person name="Alikhan N.-F."/>
            <person name="Baker D."/>
            <person name="Gharbi K."/>
            <person name="Hall N."/>
            <person name="Watson M."/>
            <person name="Adriaenssens E.M."/>
            <person name="Foster-Nyarko E."/>
            <person name="Jarju S."/>
            <person name="Secka A."/>
            <person name="Antonio M."/>
            <person name="Oren A."/>
            <person name="Chaudhuri R."/>
            <person name="La Ragione R.M."/>
            <person name="Hildebrand F."/>
            <person name="Pallen M.J."/>
        </authorList>
    </citation>
    <scope>NUCLEOTIDE SEQUENCE [LARGE SCALE GENOMIC DNA]</scope>
    <source>
        <strain evidence="1 2">Sa4CUA7</strain>
    </source>
</reference>
<organism evidence="1 2">
    <name type="scientific">Microbacterium pullorum</name>
    <dbReference type="NCBI Taxonomy" id="2762236"/>
    <lineage>
        <taxon>Bacteria</taxon>
        <taxon>Bacillati</taxon>
        <taxon>Actinomycetota</taxon>
        <taxon>Actinomycetes</taxon>
        <taxon>Micrococcales</taxon>
        <taxon>Microbacteriaceae</taxon>
        <taxon>Microbacterium</taxon>
    </lineage>
</organism>
<dbReference type="EMBL" id="JACSQP010000010">
    <property type="protein sequence ID" value="MBD7958640.1"/>
    <property type="molecule type" value="Genomic_DNA"/>
</dbReference>
<comment type="caution">
    <text evidence="1">The sequence shown here is derived from an EMBL/GenBank/DDBJ whole genome shotgun (WGS) entry which is preliminary data.</text>
</comment>
<evidence type="ECO:0000313" key="2">
    <source>
        <dbReference type="Proteomes" id="UP000648352"/>
    </source>
</evidence>
<protein>
    <submittedName>
        <fullName evidence="1">Uncharacterized protein</fullName>
    </submittedName>
</protein>